<dbReference type="SUPFAM" id="SSF55073">
    <property type="entry name" value="Nucleotide cyclase"/>
    <property type="match status" value="1"/>
</dbReference>
<dbReference type="GO" id="GO:0016020">
    <property type="term" value="C:membrane"/>
    <property type="evidence" value="ECO:0007669"/>
    <property type="project" value="InterPro"/>
</dbReference>
<dbReference type="CDD" id="cd06225">
    <property type="entry name" value="HAMP"/>
    <property type="match status" value="1"/>
</dbReference>
<accession>A0A177N9L0</accession>
<dbReference type="PANTHER" id="PTHR44757">
    <property type="entry name" value="DIGUANYLATE CYCLASE DGCP"/>
    <property type="match status" value="1"/>
</dbReference>
<gene>
    <name evidence="9" type="ORF">A1507_14870</name>
</gene>
<dbReference type="Gene3D" id="3.30.70.270">
    <property type="match status" value="1"/>
</dbReference>
<dbReference type="PROSITE" id="PS50887">
    <property type="entry name" value="GGDEF"/>
    <property type="match status" value="1"/>
</dbReference>
<comment type="catalytic activity">
    <reaction evidence="4">
        <text>3',3'-c-di-GMP + H2O = 5'-phosphoguanylyl(3'-&gt;5')guanosine + H(+)</text>
        <dbReference type="Rhea" id="RHEA:24902"/>
        <dbReference type="ChEBI" id="CHEBI:15377"/>
        <dbReference type="ChEBI" id="CHEBI:15378"/>
        <dbReference type="ChEBI" id="CHEBI:58754"/>
        <dbReference type="ChEBI" id="CHEBI:58805"/>
        <dbReference type="EC" id="3.1.4.52"/>
    </reaction>
    <physiologicalReaction direction="left-to-right" evidence="4">
        <dbReference type="Rhea" id="RHEA:24903"/>
    </physiologicalReaction>
</comment>
<dbReference type="SUPFAM" id="SSF141868">
    <property type="entry name" value="EAL domain-like"/>
    <property type="match status" value="1"/>
</dbReference>
<evidence type="ECO:0000256" key="3">
    <source>
        <dbReference type="ARBA" id="ARBA00022636"/>
    </source>
</evidence>
<dbReference type="PROSITE" id="PS50885">
    <property type="entry name" value="HAMP"/>
    <property type="match status" value="1"/>
</dbReference>
<dbReference type="OrthoDB" id="8553030at2"/>
<dbReference type="Gene3D" id="3.30.450.40">
    <property type="match status" value="1"/>
</dbReference>
<dbReference type="Pfam" id="PF00990">
    <property type="entry name" value="GGDEF"/>
    <property type="match status" value="1"/>
</dbReference>
<dbReference type="GO" id="GO:0007165">
    <property type="term" value="P:signal transduction"/>
    <property type="evidence" value="ECO:0007669"/>
    <property type="project" value="InterPro"/>
</dbReference>
<dbReference type="RefSeq" id="WP_064041041.1">
    <property type="nucleotide sequence ID" value="NZ_LUUJ01000087.1"/>
</dbReference>
<protein>
    <recommendedName>
        <fullName evidence="2">cyclic-guanylate-specific phosphodiesterase</fullName>
        <ecNumber evidence="2">3.1.4.52</ecNumber>
    </recommendedName>
</protein>
<dbReference type="GO" id="GO:0071732">
    <property type="term" value="P:cellular response to nitric oxide"/>
    <property type="evidence" value="ECO:0007669"/>
    <property type="project" value="UniProtKB-ARBA"/>
</dbReference>
<feature type="transmembrane region" description="Helical" evidence="5">
    <location>
        <begin position="276"/>
        <end position="297"/>
    </location>
</feature>
<feature type="domain" description="HAMP" evidence="7">
    <location>
        <begin position="297"/>
        <end position="349"/>
    </location>
</feature>
<dbReference type="Proteomes" id="UP000077857">
    <property type="component" value="Unassembled WGS sequence"/>
</dbReference>
<dbReference type="InterPro" id="IPR035919">
    <property type="entry name" value="EAL_sf"/>
</dbReference>
<dbReference type="Gene3D" id="6.10.340.10">
    <property type="match status" value="1"/>
</dbReference>
<keyword evidence="3" id="KW-0973">c-di-GMP</keyword>
<dbReference type="GO" id="GO:0071111">
    <property type="term" value="F:cyclic-guanylate-specific phosphodiesterase activity"/>
    <property type="evidence" value="ECO:0007669"/>
    <property type="project" value="UniProtKB-EC"/>
</dbReference>
<dbReference type="EC" id="3.1.4.52" evidence="2"/>
<evidence type="ECO:0000256" key="1">
    <source>
        <dbReference type="ARBA" id="ARBA00001946"/>
    </source>
</evidence>
<dbReference type="SMART" id="SM00052">
    <property type="entry name" value="EAL"/>
    <property type="match status" value="1"/>
</dbReference>
<organism evidence="9 10">
    <name type="scientific">Methylomonas koyamae</name>
    <dbReference type="NCBI Taxonomy" id="702114"/>
    <lineage>
        <taxon>Bacteria</taxon>
        <taxon>Pseudomonadati</taxon>
        <taxon>Pseudomonadota</taxon>
        <taxon>Gammaproteobacteria</taxon>
        <taxon>Methylococcales</taxon>
        <taxon>Methylococcaceae</taxon>
        <taxon>Methylomonas</taxon>
    </lineage>
</organism>
<keyword evidence="5" id="KW-0472">Membrane</keyword>
<dbReference type="CDD" id="cd01948">
    <property type="entry name" value="EAL"/>
    <property type="match status" value="1"/>
</dbReference>
<keyword evidence="5" id="KW-0812">Transmembrane</keyword>
<dbReference type="InterPro" id="IPR003660">
    <property type="entry name" value="HAMP_dom"/>
</dbReference>
<evidence type="ECO:0000259" key="8">
    <source>
        <dbReference type="PROSITE" id="PS50887"/>
    </source>
</evidence>
<dbReference type="Pfam" id="PF00563">
    <property type="entry name" value="EAL"/>
    <property type="match status" value="1"/>
</dbReference>
<dbReference type="InterPro" id="IPR052155">
    <property type="entry name" value="Biofilm_reg_signaling"/>
</dbReference>
<dbReference type="EMBL" id="LUUJ01000087">
    <property type="protein sequence ID" value="OAI14575.1"/>
    <property type="molecule type" value="Genomic_DNA"/>
</dbReference>
<evidence type="ECO:0000259" key="6">
    <source>
        <dbReference type="PROSITE" id="PS50883"/>
    </source>
</evidence>
<reference evidence="9 10" key="1">
    <citation type="submission" date="2016-03" db="EMBL/GenBank/DDBJ databases">
        <authorList>
            <person name="Ploux O."/>
        </authorList>
    </citation>
    <scope>NUCLEOTIDE SEQUENCE [LARGE SCALE GENOMIC DNA]</scope>
    <source>
        <strain evidence="9 10">R-45378</strain>
    </source>
</reference>
<dbReference type="FunFam" id="3.30.70.270:FF:000001">
    <property type="entry name" value="Diguanylate cyclase domain protein"/>
    <property type="match status" value="1"/>
</dbReference>
<dbReference type="CDD" id="cd01949">
    <property type="entry name" value="GGDEF"/>
    <property type="match status" value="1"/>
</dbReference>
<dbReference type="InterPro" id="IPR029787">
    <property type="entry name" value="Nucleotide_cyclase"/>
</dbReference>
<comment type="caution">
    <text evidence="9">The sequence shown here is derived from an EMBL/GenBank/DDBJ whole genome shotgun (WGS) entry which is preliminary data.</text>
</comment>
<dbReference type="SMART" id="SM00304">
    <property type="entry name" value="HAMP"/>
    <property type="match status" value="1"/>
</dbReference>
<dbReference type="PANTHER" id="PTHR44757:SF2">
    <property type="entry name" value="BIOFILM ARCHITECTURE MAINTENANCE PROTEIN MBAA"/>
    <property type="match status" value="1"/>
</dbReference>
<evidence type="ECO:0000256" key="4">
    <source>
        <dbReference type="ARBA" id="ARBA00051114"/>
    </source>
</evidence>
<evidence type="ECO:0000313" key="10">
    <source>
        <dbReference type="Proteomes" id="UP000077857"/>
    </source>
</evidence>
<feature type="domain" description="GGDEF" evidence="8">
    <location>
        <begin position="547"/>
        <end position="684"/>
    </location>
</feature>
<dbReference type="SUPFAM" id="SSF55781">
    <property type="entry name" value="GAF domain-like"/>
    <property type="match status" value="1"/>
</dbReference>
<dbReference type="InterPro" id="IPR001633">
    <property type="entry name" value="EAL_dom"/>
</dbReference>
<dbReference type="SUPFAM" id="SSF158472">
    <property type="entry name" value="HAMP domain-like"/>
    <property type="match status" value="1"/>
</dbReference>
<evidence type="ECO:0000313" key="9">
    <source>
        <dbReference type="EMBL" id="OAI14575.1"/>
    </source>
</evidence>
<proteinExistence type="predicted"/>
<dbReference type="Pfam" id="PF00672">
    <property type="entry name" value="HAMP"/>
    <property type="match status" value="1"/>
</dbReference>
<dbReference type="InterPro" id="IPR043128">
    <property type="entry name" value="Rev_trsase/Diguanyl_cyclase"/>
</dbReference>
<dbReference type="InterPro" id="IPR029016">
    <property type="entry name" value="GAF-like_dom_sf"/>
</dbReference>
<keyword evidence="5" id="KW-1133">Transmembrane helix</keyword>
<name>A0A177N9L0_9GAMM</name>
<feature type="domain" description="EAL" evidence="6">
    <location>
        <begin position="693"/>
        <end position="946"/>
    </location>
</feature>
<dbReference type="InterPro" id="IPR000160">
    <property type="entry name" value="GGDEF_dom"/>
</dbReference>
<dbReference type="PROSITE" id="PS50883">
    <property type="entry name" value="EAL"/>
    <property type="match status" value="1"/>
</dbReference>
<comment type="cofactor">
    <cofactor evidence="1">
        <name>Mg(2+)</name>
        <dbReference type="ChEBI" id="CHEBI:18420"/>
    </cofactor>
</comment>
<evidence type="ECO:0000256" key="2">
    <source>
        <dbReference type="ARBA" id="ARBA00012282"/>
    </source>
</evidence>
<evidence type="ECO:0000256" key="5">
    <source>
        <dbReference type="SAM" id="Phobius"/>
    </source>
</evidence>
<dbReference type="SMART" id="SM00267">
    <property type="entry name" value="GGDEF"/>
    <property type="match status" value="1"/>
</dbReference>
<dbReference type="NCBIfam" id="TIGR00254">
    <property type="entry name" value="GGDEF"/>
    <property type="match status" value="1"/>
</dbReference>
<sequence length="957" mass="104131">MSWTLPISNSKVARRILLSFVLAALVPILLSGALSYRQVESQLHNQTGKALQRSCKDYAYGLVGRLIFLDSALRMAALRLGQEGSGRDKPSIGQDRKQWLQGQFADAALAGPDGLARPLFGDDELPGLATSEMAAVGSGKTLIKVAANRAGGSGLWMAVNLVENRPEAGALMVQLKPEQLWDAENLDPNNLVWVMDAASRQVLFASEAEYALPADARDSLAQLNGGQFDWQIGGETYLTASWKLPINNLFSGSDLVIVQSQPAAVAFAGMRQFSAIYPPVIALALLAVIYLSLRLIAKYLTPLASLKAATQQIAAGNFETRINIDSRDEFEALADSFNTMAQRLRGQFDLLAAMAEIDRTILSALNAEDIVEIALSRLPGILGCDLISVADVDPVQLAVGNIRIRRAGQAVELSTEPVLLERQDFSELLEAGIQLLTGDPSRPPASAYLQRLHSDGNWQYLIVPVAINGALAALLCLGYRAPNTLSAEAKQAAANFADRIAVALSNAAWEEKLYRQAHYDPLTGLPNRLVLHDRLEQELARASRDGAQLAVFFLDLDRFKNINDSLGHSAGDELLAQVARIFLQCVRKTDLVVRLGGDEFVVVLSDLHLHANPAVFATAIAEKILAAVHRTLLVAGLPVTVGTSLGIAMFPGDADNVEDLLKNADAAMYHAKSEGRGVFRFYSPELNAAALENIKLEHELREAVARQELLVYYQPKVDWSGRIVGAEALIRWQHAELGMVSPAKFIPLAEQTGLIVEISDWVLEQACLWAKFCHEQGFTPLRISVNLSAIDFKRPDLVDKVAAILHATGVDPHWLELELTESVVIGDVKSCIDRMLQLKALGLTLSMDDFGTGFSSLSYLKQLPLDVLKIDQSFVRQLDADDNSEAIVRAILALADGLGMETIAEGVENQSQLEFLKQQHCALFQGYLFSRPLPATEFLHSLQAATGRPEAEGPVSQ</sequence>
<evidence type="ECO:0000259" key="7">
    <source>
        <dbReference type="PROSITE" id="PS50885"/>
    </source>
</evidence>
<dbReference type="FunFam" id="3.20.20.450:FF:000001">
    <property type="entry name" value="Cyclic di-GMP phosphodiesterase yahA"/>
    <property type="match status" value="1"/>
</dbReference>
<dbReference type="AlphaFoldDB" id="A0A177N9L0"/>
<dbReference type="Gene3D" id="3.20.20.450">
    <property type="entry name" value="EAL domain"/>
    <property type="match status" value="1"/>
</dbReference>